<dbReference type="AlphaFoldDB" id="A0A0F9BSX9"/>
<comment type="caution">
    <text evidence="1">The sequence shown here is derived from an EMBL/GenBank/DDBJ whole genome shotgun (WGS) entry which is preliminary data.</text>
</comment>
<evidence type="ECO:0000313" key="1">
    <source>
        <dbReference type="EMBL" id="KKL25000.1"/>
    </source>
</evidence>
<feature type="non-terminal residue" evidence="1">
    <location>
        <position position="35"/>
    </location>
</feature>
<dbReference type="EMBL" id="LAZR01036381">
    <property type="protein sequence ID" value="KKL25000.1"/>
    <property type="molecule type" value="Genomic_DNA"/>
</dbReference>
<sequence>MITLKYVKLNHRAKEPTYGSEEAACFDFYAGEARL</sequence>
<proteinExistence type="predicted"/>
<accession>A0A0F9BSX9</accession>
<gene>
    <name evidence="1" type="ORF">LCGC14_2409730</name>
</gene>
<protein>
    <submittedName>
        <fullName evidence="1">Uncharacterized protein</fullName>
    </submittedName>
</protein>
<reference evidence="1" key="1">
    <citation type="journal article" date="2015" name="Nature">
        <title>Complex archaea that bridge the gap between prokaryotes and eukaryotes.</title>
        <authorList>
            <person name="Spang A."/>
            <person name="Saw J.H."/>
            <person name="Jorgensen S.L."/>
            <person name="Zaremba-Niedzwiedzka K."/>
            <person name="Martijn J."/>
            <person name="Lind A.E."/>
            <person name="van Eijk R."/>
            <person name="Schleper C."/>
            <person name="Guy L."/>
            <person name="Ettema T.J."/>
        </authorList>
    </citation>
    <scope>NUCLEOTIDE SEQUENCE</scope>
</reference>
<organism evidence="1">
    <name type="scientific">marine sediment metagenome</name>
    <dbReference type="NCBI Taxonomy" id="412755"/>
    <lineage>
        <taxon>unclassified sequences</taxon>
        <taxon>metagenomes</taxon>
        <taxon>ecological metagenomes</taxon>
    </lineage>
</organism>
<name>A0A0F9BSX9_9ZZZZ</name>